<name>A0A3E2HBW6_SCYLI</name>
<comment type="caution">
    <text evidence="2">The sequence shown here is derived from an EMBL/GenBank/DDBJ whole genome shotgun (WGS) entry which is preliminary data.</text>
</comment>
<dbReference type="AlphaFoldDB" id="A0A3E2HBW6"/>
<keyword evidence="3" id="KW-1185">Reference proteome</keyword>
<evidence type="ECO:0000313" key="3">
    <source>
        <dbReference type="Proteomes" id="UP000258309"/>
    </source>
</evidence>
<proteinExistence type="predicted"/>
<feature type="region of interest" description="Disordered" evidence="1">
    <location>
        <begin position="302"/>
        <end position="380"/>
    </location>
</feature>
<reference evidence="2 3" key="1">
    <citation type="submission" date="2018-05" db="EMBL/GenBank/DDBJ databases">
        <title>Draft genome sequence of Scytalidium lignicola DSM 105466, a ubiquitous saprotrophic fungus.</title>
        <authorList>
            <person name="Buettner E."/>
            <person name="Gebauer A.M."/>
            <person name="Hofrichter M."/>
            <person name="Liers C."/>
            <person name="Kellner H."/>
        </authorList>
    </citation>
    <scope>NUCLEOTIDE SEQUENCE [LARGE SCALE GENOMIC DNA]</scope>
    <source>
        <strain evidence="2 3">DSM 105466</strain>
    </source>
</reference>
<sequence>MPLLEVLATSVRCIGKILALLEEMRGAKMLKNEFIEMLELMEWPIRQMQKHLKSEQAQATTQDDGERIDHLQHLLTYSELAKFHKRRPNGTYVNLEASVRLNNNARNARTAPLALCNRNELNFTGAPESPLLETIRQESLRGPPNLAMDLNLIAENLDHAIKLDVPLHQIAILREMGMPLGGTKPAEATKPSIGIPRPVILKQQLQTPQTPNLLSQPPVLPTIHNTNFNLTKPLVNNASSQTFPSQLAVPSVHANNSSSQLCMPPLAIPNPPANHSLPRAPMPLPAVPNIPSNNLLYRQFIPSSTIPNPPTNNPLPQTSVPLPTIPNPSTGNLLSRTFVSSLPANPRSVLPTTPYPYPTVPNAQQRPFWPPRIPQTRSRQ</sequence>
<evidence type="ECO:0000313" key="2">
    <source>
        <dbReference type="EMBL" id="RFU30652.1"/>
    </source>
</evidence>
<organism evidence="2 3">
    <name type="scientific">Scytalidium lignicola</name>
    <name type="common">Hyphomycete</name>
    <dbReference type="NCBI Taxonomy" id="5539"/>
    <lineage>
        <taxon>Eukaryota</taxon>
        <taxon>Fungi</taxon>
        <taxon>Dikarya</taxon>
        <taxon>Ascomycota</taxon>
        <taxon>Pezizomycotina</taxon>
        <taxon>Leotiomycetes</taxon>
        <taxon>Leotiomycetes incertae sedis</taxon>
        <taxon>Scytalidium</taxon>
    </lineage>
</organism>
<dbReference type="EMBL" id="NCSJ02000095">
    <property type="protein sequence ID" value="RFU30652.1"/>
    <property type="molecule type" value="Genomic_DNA"/>
</dbReference>
<dbReference type="Proteomes" id="UP000258309">
    <property type="component" value="Unassembled WGS sequence"/>
</dbReference>
<gene>
    <name evidence="2" type="ORF">B7463_g5703</name>
</gene>
<feature type="non-terminal residue" evidence="2">
    <location>
        <position position="380"/>
    </location>
</feature>
<feature type="compositionally biased region" description="Polar residues" evidence="1">
    <location>
        <begin position="327"/>
        <end position="343"/>
    </location>
</feature>
<accession>A0A3E2HBW6</accession>
<feature type="non-terminal residue" evidence="2">
    <location>
        <position position="1"/>
    </location>
</feature>
<evidence type="ECO:0000256" key="1">
    <source>
        <dbReference type="SAM" id="MobiDB-lite"/>
    </source>
</evidence>
<protein>
    <submittedName>
        <fullName evidence="2">Uncharacterized protein</fullName>
    </submittedName>
</protein>